<evidence type="ECO:0000256" key="1">
    <source>
        <dbReference type="SAM" id="MobiDB-lite"/>
    </source>
</evidence>
<proteinExistence type="predicted"/>
<gene>
    <name evidence="2" type="ORF">MRATA1EN1_LOCUS3118</name>
</gene>
<organism evidence="2 3">
    <name type="scientific">Rangifer tarandus platyrhynchus</name>
    <name type="common">Svalbard reindeer</name>
    <dbReference type="NCBI Taxonomy" id="3082113"/>
    <lineage>
        <taxon>Eukaryota</taxon>
        <taxon>Metazoa</taxon>
        <taxon>Chordata</taxon>
        <taxon>Craniata</taxon>
        <taxon>Vertebrata</taxon>
        <taxon>Euteleostomi</taxon>
        <taxon>Mammalia</taxon>
        <taxon>Eutheria</taxon>
        <taxon>Laurasiatheria</taxon>
        <taxon>Artiodactyla</taxon>
        <taxon>Ruminantia</taxon>
        <taxon>Pecora</taxon>
        <taxon>Cervidae</taxon>
        <taxon>Odocoileinae</taxon>
        <taxon>Rangifer</taxon>
    </lineage>
</organism>
<reference evidence="2" key="1">
    <citation type="submission" date="2023-04" db="EMBL/GenBank/DDBJ databases">
        <authorList>
            <consortium name="ELIXIR-Norway"/>
        </authorList>
    </citation>
    <scope>NUCLEOTIDE SEQUENCE [LARGE SCALE GENOMIC DNA]</scope>
</reference>
<evidence type="ECO:0000313" key="2">
    <source>
        <dbReference type="EMBL" id="CAI9154156.1"/>
    </source>
</evidence>
<feature type="compositionally biased region" description="Polar residues" evidence="1">
    <location>
        <begin position="83"/>
        <end position="95"/>
    </location>
</feature>
<accession>A0ABN8Y2U0</accession>
<keyword evidence="3" id="KW-1185">Reference proteome</keyword>
<evidence type="ECO:0000313" key="3">
    <source>
        <dbReference type="Proteomes" id="UP001176941"/>
    </source>
</evidence>
<protein>
    <submittedName>
        <fullName evidence="2">Uncharacterized protein</fullName>
    </submittedName>
</protein>
<dbReference type="Proteomes" id="UP001176941">
    <property type="component" value="Chromosome 11"/>
</dbReference>
<name>A0ABN8Y2U0_RANTA</name>
<feature type="compositionally biased region" description="Low complexity" evidence="1">
    <location>
        <begin position="107"/>
        <end position="117"/>
    </location>
</feature>
<dbReference type="EMBL" id="OX459947">
    <property type="protein sequence ID" value="CAI9154156.1"/>
    <property type="molecule type" value="Genomic_DNA"/>
</dbReference>
<sequence>MGLLSPRNAGEDAEAKRKGLRPMLRWDAVTAVWYEPDHVKYAVYTSDHNLERKSPHIMDQRLLVADISAPGPQALGLNDPASRGSSRWTVGSRQPGSPRVGQRPPECGLASSCAGGAARPGQVHPRKARQPQGLALQSTRRLSHLSPCWVSGEPPELAVEQLRPT</sequence>
<feature type="region of interest" description="Disordered" evidence="1">
    <location>
        <begin position="71"/>
        <end position="140"/>
    </location>
</feature>